<evidence type="ECO:0000313" key="3">
    <source>
        <dbReference type="Proteomes" id="UP000006038"/>
    </source>
</evidence>
<dbReference type="Proteomes" id="UP000006038">
    <property type="component" value="Chromosome 3"/>
</dbReference>
<feature type="compositionally biased region" description="Polar residues" evidence="1">
    <location>
        <begin position="76"/>
        <end position="87"/>
    </location>
</feature>
<reference evidence="2" key="2">
    <citation type="submission" date="2013-04" db="UniProtKB">
        <authorList>
            <consortium name="EnsemblPlants"/>
        </authorList>
    </citation>
    <scope>IDENTIFICATION</scope>
</reference>
<proteinExistence type="predicted"/>
<dbReference type="HOGENOM" id="CLU_2489938_0_0_1"/>
<evidence type="ECO:0000313" key="2">
    <source>
        <dbReference type="EnsemblPlants" id="OB03G45040.1"/>
    </source>
</evidence>
<dbReference type="EnsemblPlants" id="OB03G45040.1">
    <property type="protein sequence ID" value="OB03G45040.1"/>
    <property type="gene ID" value="OB03G45040"/>
</dbReference>
<reference evidence="2" key="1">
    <citation type="journal article" date="2013" name="Nat. Commun.">
        <title>Whole-genome sequencing of Oryza brachyantha reveals mechanisms underlying Oryza genome evolution.</title>
        <authorList>
            <person name="Chen J."/>
            <person name="Huang Q."/>
            <person name="Gao D."/>
            <person name="Wang J."/>
            <person name="Lang Y."/>
            <person name="Liu T."/>
            <person name="Li B."/>
            <person name="Bai Z."/>
            <person name="Luis Goicoechea J."/>
            <person name="Liang C."/>
            <person name="Chen C."/>
            <person name="Zhang W."/>
            <person name="Sun S."/>
            <person name="Liao Y."/>
            <person name="Zhang X."/>
            <person name="Yang L."/>
            <person name="Song C."/>
            <person name="Wang M."/>
            <person name="Shi J."/>
            <person name="Liu G."/>
            <person name="Liu J."/>
            <person name="Zhou H."/>
            <person name="Zhou W."/>
            <person name="Yu Q."/>
            <person name="An N."/>
            <person name="Chen Y."/>
            <person name="Cai Q."/>
            <person name="Wang B."/>
            <person name="Liu B."/>
            <person name="Min J."/>
            <person name="Huang Y."/>
            <person name="Wu H."/>
            <person name="Li Z."/>
            <person name="Zhang Y."/>
            <person name="Yin Y."/>
            <person name="Song W."/>
            <person name="Jiang J."/>
            <person name="Jackson S.A."/>
            <person name="Wing R.A."/>
            <person name="Wang J."/>
            <person name="Chen M."/>
        </authorList>
    </citation>
    <scope>NUCLEOTIDE SEQUENCE [LARGE SCALE GENOMIC DNA]</scope>
    <source>
        <strain evidence="2">cv. IRGC 101232</strain>
    </source>
</reference>
<keyword evidence="3" id="KW-1185">Reference proteome</keyword>
<organism evidence="2">
    <name type="scientific">Oryza brachyantha</name>
    <name type="common">malo sina</name>
    <dbReference type="NCBI Taxonomy" id="4533"/>
    <lineage>
        <taxon>Eukaryota</taxon>
        <taxon>Viridiplantae</taxon>
        <taxon>Streptophyta</taxon>
        <taxon>Embryophyta</taxon>
        <taxon>Tracheophyta</taxon>
        <taxon>Spermatophyta</taxon>
        <taxon>Magnoliopsida</taxon>
        <taxon>Liliopsida</taxon>
        <taxon>Poales</taxon>
        <taxon>Poaceae</taxon>
        <taxon>BOP clade</taxon>
        <taxon>Oryzoideae</taxon>
        <taxon>Oryzeae</taxon>
        <taxon>Oryzinae</taxon>
        <taxon>Oryza</taxon>
    </lineage>
</organism>
<name>J3LTX8_ORYBR</name>
<accession>J3LTX8</accession>
<evidence type="ECO:0000256" key="1">
    <source>
        <dbReference type="SAM" id="MobiDB-lite"/>
    </source>
</evidence>
<protein>
    <submittedName>
        <fullName evidence="2">Uncharacterized protein</fullName>
    </submittedName>
</protein>
<dbReference type="Gramene" id="OB03G45040.1">
    <property type="protein sequence ID" value="OB03G45040.1"/>
    <property type="gene ID" value="OB03G45040"/>
</dbReference>
<sequence>PPQDLPRNRRQSNNLSRRFLPKTPPLTAPRPAKQKWKLHPALKPEKPKQPSKVGGGEEESSSSKLSRTLYCKRSINHLSATASISRQ</sequence>
<dbReference type="AlphaFoldDB" id="J3LTX8"/>
<feature type="region of interest" description="Disordered" evidence="1">
    <location>
        <begin position="1"/>
        <end position="87"/>
    </location>
</feature>